<name>A0AA36IW82_9DINO</name>
<comment type="caution">
    <text evidence="2">The sequence shown here is derived from an EMBL/GenBank/DDBJ whole genome shotgun (WGS) entry which is preliminary data.</text>
</comment>
<keyword evidence="3" id="KW-1185">Reference proteome</keyword>
<proteinExistence type="predicted"/>
<dbReference type="Proteomes" id="UP001178507">
    <property type="component" value="Unassembled WGS sequence"/>
</dbReference>
<dbReference type="EMBL" id="CAUJNA010002713">
    <property type="protein sequence ID" value="CAJ1394018.1"/>
    <property type="molecule type" value="Genomic_DNA"/>
</dbReference>
<evidence type="ECO:0000256" key="1">
    <source>
        <dbReference type="SAM" id="MobiDB-lite"/>
    </source>
</evidence>
<sequence length="722" mass="79158">MEPPARPLATRLTAQPPTPTPRPRPRAGSSGAARCGVARAAGPAGAFASLGLARQRERRQALSSAELLVDGDRHSAFEVSQALRALRRGGGGGSPGRRAARATLFVAPGSQKLKDGLREQQQSISTVEVPRRGVQGEPNDEALVRHLRRLLNARGNVCLAILVSDAGFAQVVEEAVALGREVVVFVPELRPGVAEVFEATGAQVLRLAARHQDTAFKTRATLQGDGTGLVELMAAEPRQSCDSTPLRDFLAHYGFCGREERVDLLLPSLAKFWFMHQSHLRPALTVYPYQHAVTELLQMLAAGNKWQRYQKDLAFLFPTRGARRPTRAQVKTYGCGHALSLFRGGGPCMLHDSQDLAQRVLRRLGYLDDDLNSDLPEAIQVFCNTANNKGALRRNFDLTEGASVSTLERQLRRAFLSSSSTGMWEASPSDEAVRLQLRRAGLVTPDAPREEVLEAMRSWAKRRGLPAMRSYNGHLWQFRSAGPANPSQRDAMELKKERTRREAAFVLVERRVLRSGRWPGRTCREVAPALALAESIKLQILSEARCEFDCAGPDVVYSTLFAMHLAGDLLRKHSPSPQSDLCVRPEEVVVEDLPEDGFPPVRRRLTRLHLFGVASAAASPPASPVELRVGYGTHVGLGAGLVASLLKEKFAVALSVRRRRVAVVKAVKVVAATDAYLRRQGVGRVAVSLRWLRDPNQPSQPVFEEPEAPYLVVLTCRLQDSA</sequence>
<accession>A0AA36IW82</accession>
<feature type="region of interest" description="Disordered" evidence="1">
    <location>
        <begin position="1"/>
        <end position="36"/>
    </location>
</feature>
<dbReference type="AlphaFoldDB" id="A0AA36IW82"/>
<organism evidence="2 3">
    <name type="scientific">Effrenium voratum</name>
    <dbReference type="NCBI Taxonomy" id="2562239"/>
    <lineage>
        <taxon>Eukaryota</taxon>
        <taxon>Sar</taxon>
        <taxon>Alveolata</taxon>
        <taxon>Dinophyceae</taxon>
        <taxon>Suessiales</taxon>
        <taxon>Symbiodiniaceae</taxon>
        <taxon>Effrenium</taxon>
    </lineage>
</organism>
<evidence type="ECO:0000313" key="2">
    <source>
        <dbReference type="EMBL" id="CAJ1394018.1"/>
    </source>
</evidence>
<protein>
    <submittedName>
        <fullName evidence="2">Uncharacterized protein</fullName>
    </submittedName>
</protein>
<feature type="compositionally biased region" description="Low complexity" evidence="1">
    <location>
        <begin position="26"/>
        <end position="36"/>
    </location>
</feature>
<gene>
    <name evidence="2" type="ORF">EVOR1521_LOCUS18762</name>
</gene>
<reference evidence="2" key="1">
    <citation type="submission" date="2023-08" db="EMBL/GenBank/DDBJ databases">
        <authorList>
            <person name="Chen Y."/>
            <person name="Shah S."/>
            <person name="Dougan E. K."/>
            <person name="Thang M."/>
            <person name="Chan C."/>
        </authorList>
    </citation>
    <scope>NUCLEOTIDE SEQUENCE</scope>
</reference>
<evidence type="ECO:0000313" key="3">
    <source>
        <dbReference type="Proteomes" id="UP001178507"/>
    </source>
</evidence>